<organism evidence="1 2">
    <name type="scientific">Fusobacterium ulcerans 12-1B</name>
    <dbReference type="NCBI Taxonomy" id="457404"/>
    <lineage>
        <taxon>Bacteria</taxon>
        <taxon>Fusobacteriati</taxon>
        <taxon>Fusobacteriota</taxon>
        <taxon>Fusobacteriia</taxon>
        <taxon>Fusobacteriales</taxon>
        <taxon>Fusobacteriaceae</taxon>
        <taxon>Fusobacterium</taxon>
    </lineage>
</organism>
<dbReference type="Proteomes" id="UP000003233">
    <property type="component" value="Unassembled WGS sequence"/>
</dbReference>
<evidence type="ECO:0000313" key="1">
    <source>
        <dbReference type="EMBL" id="EHO77214.1"/>
    </source>
</evidence>
<reference evidence="1 2" key="1">
    <citation type="submission" date="2012-07" db="EMBL/GenBank/DDBJ databases">
        <title>The Genome Sequence of Fusobacterium ulcerans 12_1B.</title>
        <authorList>
            <consortium name="The Broad Institute Genome Sequencing Platform"/>
            <person name="Earl A."/>
            <person name="Ward D."/>
            <person name="Feldgarden M."/>
            <person name="Gevers D."/>
            <person name="Strauss J."/>
            <person name="Ambrose C.E."/>
            <person name="Allen-Vercoe E."/>
            <person name="Walker B."/>
            <person name="Young S.K."/>
            <person name="Zeng Q."/>
            <person name="Gargeya S."/>
            <person name="Fitzgerald M."/>
            <person name="Haas B."/>
            <person name="Abouelleil A."/>
            <person name="Alvarado L."/>
            <person name="Arachchi H.M."/>
            <person name="Berlin A.M."/>
            <person name="Chapman S.B."/>
            <person name="Goldberg J."/>
            <person name="Griggs A."/>
            <person name="Gujja S."/>
            <person name="Hansen M."/>
            <person name="Howarth C."/>
            <person name="Imamovic A."/>
            <person name="Larimer J."/>
            <person name="McCowen C."/>
            <person name="Montmayeur A."/>
            <person name="Murphy C."/>
            <person name="Neiman D."/>
            <person name="Pearson M."/>
            <person name="Priest M."/>
            <person name="Roberts A."/>
            <person name="Saif S."/>
            <person name="Shea T."/>
            <person name="Sisk P."/>
            <person name="Sykes S."/>
            <person name="Wortman J."/>
            <person name="Nusbaum C."/>
            <person name="Birren B."/>
        </authorList>
    </citation>
    <scope>NUCLEOTIDE SEQUENCE [LARGE SCALE GENOMIC DNA]</scope>
    <source>
        <strain evidence="1 2">12_1B</strain>
    </source>
</reference>
<dbReference type="HOGENOM" id="CLU_2493432_0_0_0"/>
<dbReference type="BioCyc" id="FSP457404-HMP:GTSQ-3573-MONOMER"/>
<protein>
    <submittedName>
        <fullName evidence="1">Uncharacterized protein</fullName>
    </submittedName>
</protein>
<gene>
    <name evidence="1" type="ORF">HMPREF0402_03518</name>
</gene>
<keyword evidence="2" id="KW-1185">Reference proteome</keyword>
<dbReference type="EMBL" id="AGWJ02000035">
    <property type="protein sequence ID" value="EHO77214.1"/>
    <property type="molecule type" value="Genomic_DNA"/>
</dbReference>
<name>H1PYM5_9FUSO</name>
<proteinExistence type="predicted"/>
<dbReference type="RefSeq" id="WP_008699479.1">
    <property type="nucleotide sequence ID" value="NZ_KE161012.1"/>
</dbReference>
<evidence type="ECO:0000313" key="2">
    <source>
        <dbReference type="Proteomes" id="UP000003233"/>
    </source>
</evidence>
<sequence length="86" mass="9923">MENMTFEELLNINCFSENRIKRKKAADLLEMRYCCEIHCADIDKSVLFAHHARGCTIVAAKICKNVVIYQNVTIGSNLRYNKVLNK</sequence>
<accession>H1PYM5</accession>
<dbReference type="AlphaFoldDB" id="H1PYM5"/>
<comment type="caution">
    <text evidence="1">The sequence shown here is derived from an EMBL/GenBank/DDBJ whole genome shotgun (WGS) entry which is preliminary data.</text>
</comment>